<protein>
    <submittedName>
        <fullName evidence="1">Uncharacterized protein</fullName>
    </submittedName>
</protein>
<keyword evidence="2" id="KW-1185">Reference proteome</keyword>
<accession>A0A1M6APT7</accession>
<proteinExistence type="predicted"/>
<evidence type="ECO:0000313" key="2">
    <source>
        <dbReference type="Proteomes" id="UP000183982"/>
    </source>
</evidence>
<sequence>MKKLFVKGWHGLHDISVVIHVSLVMMELAHQAHLI</sequence>
<reference evidence="2" key="1">
    <citation type="submission" date="2016-11" db="EMBL/GenBank/DDBJ databases">
        <authorList>
            <person name="Varghese N."/>
            <person name="Submissions S."/>
        </authorList>
    </citation>
    <scope>NUCLEOTIDE SEQUENCE [LARGE SCALE GENOMIC DNA]</scope>
    <source>
        <strain evidence="2">DSM 100564</strain>
    </source>
</reference>
<name>A0A1M6APT7_9RHOB</name>
<gene>
    <name evidence="1" type="ORF">SAMN05444000_10113</name>
</gene>
<organism evidence="1 2">
    <name type="scientific">Shimia gijangensis</name>
    <dbReference type="NCBI Taxonomy" id="1470563"/>
    <lineage>
        <taxon>Bacteria</taxon>
        <taxon>Pseudomonadati</taxon>
        <taxon>Pseudomonadota</taxon>
        <taxon>Alphaproteobacteria</taxon>
        <taxon>Rhodobacterales</taxon>
        <taxon>Roseobacteraceae</taxon>
    </lineage>
</organism>
<dbReference type="AlphaFoldDB" id="A0A1M6APT7"/>
<dbReference type="STRING" id="1470563.SAMN05444000_10113"/>
<dbReference type="EMBL" id="FQZQ01000001">
    <property type="protein sequence ID" value="SHI38529.1"/>
    <property type="molecule type" value="Genomic_DNA"/>
</dbReference>
<evidence type="ECO:0000313" key="1">
    <source>
        <dbReference type="EMBL" id="SHI38529.1"/>
    </source>
</evidence>
<dbReference type="Proteomes" id="UP000183982">
    <property type="component" value="Unassembled WGS sequence"/>
</dbReference>